<evidence type="ECO:0000256" key="4">
    <source>
        <dbReference type="RuleBase" id="RU362068"/>
    </source>
</evidence>
<comment type="caution">
    <text evidence="7">The sequence shown here is derived from an EMBL/GenBank/DDBJ whole genome shotgun (WGS) entry which is preliminary data.</text>
</comment>
<dbReference type="InterPro" id="IPR003710">
    <property type="entry name" value="ApbA"/>
</dbReference>
<proteinExistence type="inferred from homology"/>
<evidence type="ECO:0000259" key="6">
    <source>
        <dbReference type="Pfam" id="PF08546"/>
    </source>
</evidence>
<dbReference type="Proteomes" id="UP000179540">
    <property type="component" value="Unassembled WGS sequence"/>
</dbReference>
<evidence type="ECO:0000313" key="7">
    <source>
        <dbReference type="EMBL" id="OIJ34823.1"/>
    </source>
</evidence>
<dbReference type="UniPathway" id="UPA00028">
    <property type="reaction ID" value="UER00004"/>
</dbReference>
<evidence type="ECO:0000313" key="8">
    <source>
        <dbReference type="Proteomes" id="UP000179540"/>
    </source>
</evidence>
<dbReference type="PANTHER" id="PTHR21708:SF26">
    <property type="entry name" value="2-DEHYDROPANTOATE 2-REDUCTASE"/>
    <property type="match status" value="1"/>
</dbReference>
<evidence type="ECO:0000259" key="5">
    <source>
        <dbReference type="Pfam" id="PF02558"/>
    </source>
</evidence>
<protein>
    <recommendedName>
        <fullName evidence="4">2-dehydropantoate 2-reductase</fullName>
        <ecNumber evidence="4">1.1.1.169</ecNumber>
    </recommendedName>
    <alternativeName>
        <fullName evidence="4">Ketopantoate reductase</fullName>
    </alternativeName>
</protein>
<dbReference type="GO" id="GO:0008677">
    <property type="term" value="F:2-dehydropantoate 2-reductase activity"/>
    <property type="evidence" value="ECO:0007669"/>
    <property type="project" value="UniProtKB-EC"/>
</dbReference>
<dbReference type="PANTHER" id="PTHR21708">
    <property type="entry name" value="PROBABLE 2-DEHYDROPANTOATE 2-REDUCTASE"/>
    <property type="match status" value="1"/>
</dbReference>
<name>A0A1S2MXD1_9MICC</name>
<dbReference type="EMBL" id="MODZ01000017">
    <property type="protein sequence ID" value="OIJ34823.1"/>
    <property type="molecule type" value="Genomic_DNA"/>
</dbReference>
<gene>
    <name evidence="7" type="ORF">BK826_10270</name>
</gene>
<accession>A0A1S2MXD1</accession>
<dbReference type="EC" id="1.1.1.169" evidence="4"/>
<evidence type="ECO:0000256" key="2">
    <source>
        <dbReference type="ARBA" id="ARBA00022857"/>
    </source>
</evidence>
<feature type="domain" description="Ketopantoate reductase C-terminal" evidence="6">
    <location>
        <begin position="179"/>
        <end position="300"/>
    </location>
</feature>
<dbReference type="SUPFAM" id="SSF48179">
    <property type="entry name" value="6-phosphogluconate dehydrogenase C-terminal domain-like"/>
    <property type="match status" value="1"/>
</dbReference>
<dbReference type="FunFam" id="1.10.1040.10:FF:000017">
    <property type="entry name" value="2-dehydropantoate 2-reductase"/>
    <property type="match status" value="1"/>
</dbReference>
<dbReference type="Pfam" id="PF08546">
    <property type="entry name" value="ApbA_C"/>
    <property type="match status" value="1"/>
</dbReference>
<dbReference type="Gene3D" id="1.10.1040.10">
    <property type="entry name" value="N-(1-d-carboxylethyl)-l-norvaline Dehydrogenase, domain 2"/>
    <property type="match status" value="1"/>
</dbReference>
<feature type="domain" description="Ketopantoate reductase N-terminal" evidence="5">
    <location>
        <begin position="3"/>
        <end position="148"/>
    </location>
</feature>
<keyword evidence="2 4" id="KW-0521">NADP</keyword>
<dbReference type="InterPro" id="IPR008927">
    <property type="entry name" value="6-PGluconate_DH-like_C_sf"/>
</dbReference>
<organism evidence="7 8">
    <name type="scientific">Rothia kristinae</name>
    <dbReference type="NCBI Taxonomy" id="37923"/>
    <lineage>
        <taxon>Bacteria</taxon>
        <taxon>Bacillati</taxon>
        <taxon>Actinomycetota</taxon>
        <taxon>Actinomycetes</taxon>
        <taxon>Micrococcales</taxon>
        <taxon>Micrococcaceae</taxon>
        <taxon>Rothia</taxon>
    </lineage>
</organism>
<dbReference type="OrthoDB" id="9793586at2"/>
<dbReference type="Gene3D" id="3.40.50.720">
    <property type="entry name" value="NAD(P)-binding Rossmann-like Domain"/>
    <property type="match status" value="1"/>
</dbReference>
<sequence length="311" mass="32287">MEILIHGAGAMGLYFAARLQQAGHRVCLVARTGWAEAPRVRIATGDAEETVELAEVTDAVPEGAAPDLVILAVKAWAMPAVLGDLSTRVPADTPFLTLQNGITAPEDVVEAFPQAPVLASTCVVIVQRTALGRVGLLGREAQLTVGVFSTGDAGEPQGVLGLVERAFGGTPVELVPVADVQRALWKKLALIASYGGVGAVTGLTVGQTRADGGTRSLVWEAIEEVRSVAGAHGVEFPEEDAAEVFAVYTDGFAAGTTSSMQRDLAAGRPSELEDQTGIVVARAAQVGVDVPVHGFIYRTQSAREAIARAEA</sequence>
<keyword evidence="4" id="KW-0566">Pantothenate biosynthesis</keyword>
<comment type="pathway">
    <text evidence="4">Cofactor biosynthesis; (R)-pantothenate biosynthesis; (R)-pantoate from 3-methyl-2-oxobutanoate: step 2/2.</text>
</comment>
<comment type="catalytic activity">
    <reaction evidence="4">
        <text>(R)-pantoate + NADP(+) = 2-dehydropantoate + NADPH + H(+)</text>
        <dbReference type="Rhea" id="RHEA:16233"/>
        <dbReference type="ChEBI" id="CHEBI:11561"/>
        <dbReference type="ChEBI" id="CHEBI:15378"/>
        <dbReference type="ChEBI" id="CHEBI:15980"/>
        <dbReference type="ChEBI" id="CHEBI:57783"/>
        <dbReference type="ChEBI" id="CHEBI:58349"/>
        <dbReference type="EC" id="1.1.1.169"/>
    </reaction>
</comment>
<dbReference type="InterPro" id="IPR013752">
    <property type="entry name" value="KPA_reductase"/>
</dbReference>
<dbReference type="InterPro" id="IPR013328">
    <property type="entry name" value="6PGD_dom2"/>
</dbReference>
<comment type="function">
    <text evidence="4">Catalyzes the NADPH-dependent reduction of ketopantoate into pantoic acid.</text>
</comment>
<dbReference type="InterPro" id="IPR051402">
    <property type="entry name" value="KPR-Related"/>
</dbReference>
<dbReference type="AlphaFoldDB" id="A0A1S2MXD1"/>
<dbReference type="InterPro" id="IPR013332">
    <property type="entry name" value="KPR_N"/>
</dbReference>
<dbReference type="RefSeq" id="WP_075515543.1">
    <property type="nucleotide sequence ID" value="NZ_MODZ01000017.1"/>
</dbReference>
<dbReference type="SUPFAM" id="SSF51735">
    <property type="entry name" value="NAD(P)-binding Rossmann-fold domains"/>
    <property type="match status" value="1"/>
</dbReference>
<reference evidence="7 8" key="1">
    <citation type="submission" date="2016-10" db="EMBL/GenBank/DDBJ databases">
        <title>Draft genome sequence of strain LCT isolated from the Shenzhou X spacecraft of China.</title>
        <authorList>
            <person name="Huang B."/>
        </authorList>
    </citation>
    <scope>NUCLEOTIDE SEQUENCE [LARGE SCALE GENOMIC DNA]</scope>
    <source>
        <strain evidence="7 8">LCT-H5</strain>
    </source>
</reference>
<dbReference type="Pfam" id="PF02558">
    <property type="entry name" value="ApbA"/>
    <property type="match status" value="1"/>
</dbReference>
<evidence type="ECO:0000256" key="1">
    <source>
        <dbReference type="ARBA" id="ARBA00007870"/>
    </source>
</evidence>
<keyword evidence="3 4" id="KW-0560">Oxidoreductase</keyword>
<comment type="similarity">
    <text evidence="1 4">Belongs to the ketopantoate reductase family.</text>
</comment>
<dbReference type="NCBIfam" id="TIGR00745">
    <property type="entry name" value="apbA_panE"/>
    <property type="match status" value="1"/>
</dbReference>
<dbReference type="InterPro" id="IPR036291">
    <property type="entry name" value="NAD(P)-bd_dom_sf"/>
</dbReference>
<evidence type="ECO:0000256" key="3">
    <source>
        <dbReference type="ARBA" id="ARBA00023002"/>
    </source>
</evidence>
<dbReference type="GO" id="GO:0005737">
    <property type="term" value="C:cytoplasm"/>
    <property type="evidence" value="ECO:0007669"/>
    <property type="project" value="TreeGrafter"/>
</dbReference>
<dbReference type="GO" id="GO:0015940">
    <property type="term" value="P:pantothenate biosynthetic process"/>
    <property type="evidence" value="ECO:0007669"/>
    <property type="project" value="UniProtKB-UniPathway"/>
</dbReference>